<dbReference type="InterPro" id="IPR007527">
    <property type="entry name" value="Znf_SWIM"/>
</dbReference>
<sequence>DEDEETENIIDVSKSPAKPVKKLKLYKANIKCKIVDLESLENPYIIPFLFNCQSDNEDMISTSVPTRIQQNATFVLDISALGNRADLYADENGVWKMTGCRPKYYTIDRDENGRVVEMERVRNEGNADVVVRRRSYTCSSYPLYHRTIVSIEFSKDIDKWFPLVLLHYHYDGKPTKFKVEKHGNQKAQQYGPKRALFQVRKEAGGVCGVDSTGTLPRNENQVKYIKKKQQEPGPANKDPLASVMELQKTTFRGFIREIVCNDLPTVMLFTDRQLNNIVKFCCHKRSNQVSELGVDLTFQLGPFYLLVTSYRNTVLQVKGANRHPSCIGPVMICMTKEESTYLSFIHCLNREIPGLSQHLHATGTDDECALKNALAAGFQHAAPLLCYIHSERNVKAKGRKLGLSSALVERICQDLYRQGSGLIWSSPREQFDARAAVLMKEWETLERSEKGGPPMFAEYFRAHKLEDMQTRMSKYVMKNLGLGDKPYQQNIPESINDMLKDGANFVPQDMDKFIVTLYDFVESFDQEEELAWFQLSDKWEICPQFQQHLSGKSHGEITPEERKAFMRKVEKVCPDPAAYKRCRSFKFKTATATSAESSSNQMSCDISDLAQLDGEFSREEQASLLEKAKSILYNAKFREGFQEGVFFVDSEGPLPHRVQCLKSGKCSCGCNFFSRNNLCFHSLAVAIHRGCVQKVVQAYKGRSLNKITTATAPKNVGAKAPSRKRPLDDVVMESSTQVEDTAPGSHLQAEVLNPTTLLIRKSARPVDPPSSAPLVLKEITGNIRKCAGCLKSITSAVVGYQDADDQRCCFARFEAYHFWNKATNRWQLTTSTRHYHLNPVCTKMSGKELSVNIKASLVVSEGLQQLVRARFDYDLSS</sequence>
<keyword evidence="1" id="KW-0863">Zinc-finger</keyword>
<feature type="domain" description="SWIM-type" evidence="2">
    <location>
        <begin position="656"/>
        <end position="690"/>
    </location>
</feature>
<name>A0ABN8RFL4_9CNID</name>
<evidence type="ECO:0000313" key="3">
    <source>
        <dbReference type="EMBL" id="CAH3178076.1"/>
    </source>
</evidence>
<evidence type="ECO:0000256" key="1">
    <source>
        <dbReference type="PROSITE-ProRule" id="PRU00325"/>
    </source>
</evidence>
<dbReference type="EMBL" id="CALNXK010000234">
    <property type="protein sequence ID" value="CAH3178076.1"/>
    <property type="molecule type" value="Genomic_DNA"/>
</dbReference>
<keyword evidence="1" id="KW-0479">Metal-binding</keyword>
<reference evidence="3 4" key="1">
    <citation type="submission" date="2022-05" db="EMBL/GenBank/DDBJ databases">
        <authorList>
            <consortium name="Genoscope - CEA"/>
            <person name="William W."/>
        </authorList>
    </citation>
    <scope>NUCLEOTIDE SEQUENCE [LARGE SCALE GENOMIC DNA]</scope>
</reference>
<dbReference type="PROSITE" id="PS50966">
    <property type="entry name" value="ZF_SWIM"/>
    <property type="match status" value="1"/>
</dbReference>
<organism evidence="3 4">
    <name type="scientific">Porites lobata</name>
    <dbReference type="NCBI Taxonomy" id="104759"/>
    <lineage>
        <taxon>Eukaryota</taxon>
        <taxon>Metazoa</taxon>
        <taxon>Cnidaria</taxon>
        <taxon>Anthozoa</taxon>
        <taxon>Hexacorallia</taxon>
        <taxon>Scleractinia</taxon>
        <taxon>Fungiina</taxon>
        <taxon>Poritidae</taxon>
        <taxon>Porites</taxon>
    </lineage>
</organism>
<keyword evidence="1" id="KW-0862">Zinc</keyword>
<proteinExistence type="predicted"/>
<dbReference type="Proteomes" id="UP001159405">
    <property type="component" value="Unassembled WGS sequence"/>
</dbReference>
<evidence type="ECO:0000313" key="4">
    <source>
        <dbReference type="Proteomes" id="UP001159405"/>
    </source>
</evidence>
<gene>
    <name evidence="3" type="ORF">PLOB_00020104</name>
</gene>
<comment type="caution">
    <text evidence="3">The sequence shown here is derived from an EMBL/GenBank/DDBJ whole genome shotgun (WGS) entry which is preliminary data.</text>
</comment>
<feature type="non-terminal residue" evidence="3">
    <location>
        <position position="1"/>
    </location>
</feature>
<accession>A0ABN8RFL4</accession>
<evidence type="ECO:0000259" key="2">
    <source>
        <dbReference type="PROSITE" id="PS50966"/>
    </source>
</evidence>
<keyword evidence="4" id="KW-1185">Reference proteome</keyword>
<protein>
    <recommendedName>
        <fullName evidence="2">SWIM-type domain-containing protein</fullName>
    </recommendedName>
</protein>